<feature type="region of interest" description="Disordered" evidence="1">
    <location>
        <begin position="1"/>
        <end position="123"/>
    </location>
</feature>
<dbReference type="EMBL" id="MU150444">
    <property type="protein sequence ID" value="KAF9456234.1"/>
    <property type="molecule type" value="Genomic_DNA"/>
</dbReference>
<accession>A0A9P6CCM7</accession>
<reference evidence="2" key="1">
    <citation type="submission" date="2020-11" db="EMBL/GenBank/DDBJ databases">
        <authorList>
            <consortium name="DOE Joint Genome Institute"/>
            <person name="Ahrendt S."/>
            <person name="Riley R."/>
            <person name="Andreopoulos W."/>
            <person name="Labutti K."/>
            <person name="Pangilinan J."/>
            <person name="Ruiz-Duenas F.J."/>
            <person name="Barrasa J.M."/>
            <person name="Sanchez-Garcia M."/>
            <person name="Camarero S."/>
            <person name="Miyauchi S."/>
            <person name="Serrano A."/>
            <person name="Linde D."/>
            <person name="Babiker R."/>
            <person name="Drula E."/>
            <person name="Ayuso-Fernandez I."/>
            <person name="Pacheco R."/>
            <person name="Padilla G."/>
            <person name="Ferreira P."/>
            <person name="Barriuso J."/>
            <person name="Kellner H."/>
            <person name="Castanera R."/>
            <person name="Alfaro M."/>
            <person name="Ramirez L."/>
            <person name="Pisabarro A.G."/>
            <person name="Kuo A."/>
            <person name="Tritt A."/>
            <person name="Lipzen A."/>
            <person name="He G."/>
            <person name="Yan M."/>
            <person name="Ng V."/>
            <person name="Cullen D."/>
            <person name="Martin F."/>
            <person name="Rosso M.-N."/>
            <person name="Henrissat B."/>
            <person name="Hibbett D."/>
            <person name="Martinez A.T."/>
            <person name="Grigoriev I.V."/>
        </authorList>
    </citation>
    <scope>NUCLEOTIDE SEQUENCE</scope>
    <source>
        <strain evidence="2">CBS 247.69</strain>
    </source>
</reference>
<sequence>TYVYAPPGCRPPDPRPRHNMHTNLPTSGVPTTYAHHAQSVYPPSAYSQPIPVPPTAPSGYPHTHAHTHTHVYPSAPYIQNIPPVPGPHPGPYSSLQSQAPGPTPLRPEMFGGGATVESGKSIHGRRIRKLKRTVSEVWLRGRR</sequence>
<dbReference type="Proteomes" id="UP000807353">
    <property type="component" value="Unassembled WGS sequence"/>
</dbReference>
<proteinExistence type="predicted"/>
<name>A0A9P6CCM7_9AGAR</name>
<feature type="non-terminal residue" evidence="2">
    <location>
        <position position="1"/>
    </location>
</feature>
<evidence type="ECO:0000313" key="2">
    <source>
        <dbReference type="EMBL" id="KAF9456234.1"/>
    </source>
</evidence>
<keyword evidence="3" id="KW-1185">Reference proteome</keyword>
<dbReference type="AlphaFoldDB" id="A0A9P6CCM7"/>
<evidence type="ECO:0000313" key="3">
    <source>
        <dbReference type="Proteomes" id="UP000807353"/>
    </source>
</evidence>
<feature type="compositionally biased region" description="Polar residues" evidence="1">
    <location>
        <begin position="21"/>
        <end position="30"/>
    </location>
</feature>
<evidence type="ECO:0000256" key="1">
    <source>
        <dbReference type="SAM" id="MobiDB-lite"/>
    </source>
</evidence>
<comment type="caution">
    <text evidence="2">The sequence shown here is derived from an EMBL/GenBank/DDBJ whole genome shotgun (WGS) entry which is preliminary data.</text>
</comment>
<protein>
    <submittedName>
        <fullName evidence="2">Uncharacterized protein</fullName>
    </submittedName>
</protein>
<gene>
    <name evidence="2" type="ORF">BDZ94DRAFT_1276185</name>
</gene>
<organism evidence="2 3">
    <name type="scientific">Collybia nuda</name>
    <dbReference type="NCBI Taxonomy" id="64659"/>
    <lineage>
        <taxon>Eukaryota</taxon>
        <taxon>Fungi</taxon>
        <taxon>Dikarya</taxon>
        <taxon>Basidiomycota</taxon>
        <taxon>Agaricomycotina</taxon>
        <taxon>Agaricomycetes</taxon>
        <taxon>Agaricomycetidae</taxon>
        <taxon>Agaricales</taxon>
        <taxon>Tricholomatineae</taxon>
        <taxon>Clitocybaceae</taxon>
        <taxon>Collybia</taxon>
    </lineage>
</organism>